<feature type="compositionally biased region" description="Basic and acidic residues" evidence="2">
    <location>
        <begin position="459"/>
        <end position="486"/>
    </location>
</feature>
<dbReference type="PRINTS" id="PR00081">
    <property type="entry name" value="GDHRDH"/>
</dbReference>
<feature type="region of interest" description="Disordered" evidence="2">
    <location>
        <begin position="348"/>
        <end position="486"/>
    </location>
</feature>
<keyword evidence="4" id="KW-1185">Reference proteome</keyword>
<dbReference type="RefSeq" id="XP_038048263.1">
    <property type="nucleotide sequence ID" value="XM_038192335.1"/>
</dbReference>
<dbReference type="OMA" id="HNDEREL"/>
<dbReference type="AlphaFoldDB" id="A0A913Z901"/>
<proteinExistence type="predicted"/>
<evidence type="ECO:0000256" key="2">
    <source>
        <dbReference type="SAM" id="MobiDB-lite"/>
    </source>
</evidence>
<evidence type="ECO:0000313" key="4">
    <source>
        <dbReference type="Proteomes" id="UP000887568"/>
    </source>
</evidence>
<feature type="compositionally biased region" description="Basic and acidic residues" evidence="2">
    <location>
        <begin position="348"/>
        <end position="388"/>
    </location>
</feature>
<protein>
    <submittedName>
        <fullName evidence="3">Uncharacterized protein</fullName>
    </submittedName>
</protein>
<dbReference type="InterPro" id="IPR002347">
    <property type="entry name" value="SDR_fam"/>
</dbReference>
<dbReference type="Pfam" id="PF00106">
    <property type="entry name" value="adh_short"/>
    <property type="match status" value="2"/>
</dbReference>
<dbReference type="Proteomes" id="UP000887568">
    <property type="component" value="Unplaced"/>
</dbReference>
<dbReference type="Gene3D" id="3.40.50.720">
    <property type="entry name" value="NAD(P)-binding Rossmann-like Domain"/>
    <property type="match status" value="1"/>
</dbReference>
<evidence type="ECO:0000256" key="1">
    <source>
        <dbReference type="ARBA" id="ARBA00023002"/>
    </source>
</evidence>
<evidence type="ECO:0000313" key="3">
    <source>
        <dbReference type="EnsemblMetazoa" id="XP_038048263.1"/>
    </source>
</evidence>
<organism evidence="3 4">
    <name type="scientific">Patiria miniata</name>
    <name type="common">Bat star</name>
    <name type="synonym">Asterina miniata</name>
    <dbReference type="NCBI Taxonomy" id="46514"/>
    <lineage>
        <taxon>Eukaryota</taxon>
        <taxon>Metazoa</taxon>
        <taxon>Echinodermata</taxon>
        <taxon>Eleutherozoa</taxon>
        <taxon>Asterozoa</taxon>
        <taxon>Asteroidea</taxon>
        <taxon>Valvatacea</taxon>
        <taxon>Valvatida</taxon>
        <taxon>Asterinidae</taxon>
        <taxon>Patiria</taxon>
    </lineage>
</organism>
<keyword evidence="1" id="KW-0560">Oxidoreductase</keyword>
<feature type="compositionally biased region" description="Basic and acidic residues" evidence="2">
    <location>
        <begin position="58"/>
        <end position="73"/>
    </location>
</feature>
<dbReference type="GO" id="GO:0016491">
    <property type="term" value="F:oxidoreductase activity"/>
    <property type="evidence" value="ECO:0007669"/>
    <property type="project" value="UniProtKB-KW"/>
</dbReference>
<sequence>MGNTIEHPSVELPPEKLVMVTGGNTGIGYETAKSIAEMGARVCITCRSEDKAKAAIERMQEEHKNEMQKRSHAENAAAQASSQPTSEEIEIKPLNVEYIIVDLASLQSTMDFIQETKERMQYLNILVCNAGIGFAKQAYTEDNYESHFQVNYLSHLLIVLHLMPLLQAGAPDSRIVLLSSAAHKGGKLDLDNMQGRKSYSRIGAYGSSKAYMIMAAHFLSRRLEETGVSTFSVDPGIVDTDIVNNYSDWKLLSFFGGASKKMGMMRTPKKGAATSVVACVDPSLRGKTAVFMKSCRPANPANFCRDGKKQEDLWGYSLGCLNQFISDDVLKEAFPSARPDLLTIPKDTRTVEEKIADDSGKKEGSSGDKEMGDKSKGGEASLERKQDEEQPEIESSSGATEVPSEKVKASQEPYGTNLEEKIPEDTLKDEDNEPKASSKQEQTEEQPKRELQSAAAELPTERVKAEEKPSGQVSEERGVTDDAENK</sequence>
<name>A0A913Z901_PATMI</name>
<feature type="region of interest" description="Disordered" evidence="2">
    <location>
        <begin position="58"/>
        <end position="86"/>
    </location>
</feature>
<dbReference type="PANTHER" id="PTHR43157:SF31">
    <property type="entry name" value="PHOSPHATIDYLINOSITOL-GLYCAN BIOSYNTHESIS CLASS F PROTEIN"/>
    <property type="match status" value="1"/>
</dbReference>
<accession>A0A913Z901</accession>
<dbReference type="GeneID" id="119722292"/>
<feature type="compositionally biased region" description="Basic and acidic residues" evidence="2">
    <location>
        <begin position="433"/>
        <end position="451"/>
    </location>
</feature>
<dbReference type="PANTHER" id="PTHR43157">
    <property type="entry name" value="PHOSPHATIDYLINOSITOL-GLYCAN BIOSYNTHESIS CLASS F PROTEIN-RELATED"/>
    <property type="match status" value="1"/>
</dbReference>
<dbReference type="InterPro" id="IPR036291">
    <property type="entry name" value="NAD(P)-bd_dom_sf"/>
</dbReference>
<dbReference type="EnsemblMetazoa" id="XM_038192335.1">
    <property type="protein sequence ID" value="XP_038048263.1"/>
    <property type="gene ID" value="LOC119722292"/>
</dbReference>
<reference evidence="3" key="1">
    <citation type="submission" date="2022-11" db="UniProtKB">
        <authorList>
            <consortium name="EnsemblMetazoa"/>
        </authorList>
    </citation>
    <scope>IDENTIFICATION</scope>
</reference>
<dbReference type="OrthoDB" id="191139at2759"/>
<dbReference type="SUPFAM" id="SSF51735">
    <property type="entry name" value="NAD(P)-binding Rossmann-fold domains"/>
    <property type="match status" value="1"/>
</dbReference>